<feature type="non-terminal residue" evidence="1">
    <location>
        <position position="57"/>
    </location>
</feature>
<accession>U9U8V5</accession>
<organism evidence="1">
    <name type="scientific">Rhizophagus irregularis (strain DAOM 181602 / DAOM 197198 / MUCL 43194)</name>
    <name type="common">Arbuscular mycorrhizal fungus</name>
    <name type="synonym">Glomus intraradices</name>
    <dbReference type="NCBI Taxonomy" id="747089"/>
    <lineage>
        <taxon>Eukaryota</taxon>
        <taxon>Fungi</taxon>
        <taxon>Fungi incertae sedis</taxon>
        <taxon>Mucoromycota</taxon>
        <taxon>Glomeromycotina</taxon>
        <taxon>Glomeromycetes</taxon>
        <taxon>Glomerales</taxon>
        <taxon>Glomeraceae</taxon>
        <taxon>Rhizophagus</taxon>
    </lineage>
</organism>
<gene>
    <name evidence="1" type="ORF">GLOINDRAFT_335111</name>
</gene>
<sequence>MFNSNPNPKFDTIKMLNSTSINSFYNIYNIGLSTINNVMLKYRTGHSDWYGRVTTRN</sequence>
<reference evidence="1" key="1">
    <citation type="submission" date="2013-07" db="EMBL/GenBank/DDBJ databases">
        <title>The genome of an arbuscular mycorrhizal fungus provides insights into the evolution of the oldest plant symbiosis.</title>
        <authorList>
            <consortium name="DOE Joint Genome Institute"/>
            <person name="Tisserant E."/>
            <person name="Malbreil M."/>
            <person name="Kuo A."/>
            <person name="Kohler A."/>
            <person name="Symeonidi A."/>
            <person name="Balestrini R."/>
            <person name="Charron P."/>
            <person name="Duensing N."/>
            <person name="Frei-dit-Frey N."/>
            <person name="Gianinazzi-Pearson V."/>
            <person name="Gilbert B."/>
            <person name="Handa Y."/>
            <person name="Hijri M."/>
            <person name="Kaul R."/>
            <person name="Kawaguchi M."/>
            <person name="Krajinski F."/>
            <person name="Lammers P."/>
            <person name="Lapierre D."/>
            <person name="Masclaux F.G."/>
            <person name="Murat C."/>
            <person name="Morin E."/>
            <person name="Ndikumana S."/>
            <person name="Pagni M."/>
            <person name="Petitpierre D."/>
            <person name="Requena N."/>
            <person name="Rosikiewicz P."/>
            <person name="Riley R."/>
            <person name="Saito K."/>
            <person name="San Clemente H."/>
            <person name="Shapiro H."/>
            <person name="van Tuinen D."/>
            <person name="Becard G."/>
            <person name="Bonfante P."/>
            <person name="Paszkowski U."/>
            <person name="Shachar-Hill Y."/>
            <person name="Young J.P."/>
            <person name="Sanders I.R."/>
            <person name="Henrissat B."/>
            <person name="Rensing S.A."/>
            <person name="Grigoriev I.V."/>
            <person name="Corradi N."/>
            <person name="Roux C."/>
            <person name="Martin F."/>
        </authorList>
    </citation>
    <scope>NUCLEOTIDE SEQUENCE</scope>
    <source>
        <strain evidence="1">DAOM 197198</strain>
    </source>
</reference>
<dbReference type="EMBL" id="KI281320">
    <property type="protein sequence ID" value="ESA16112.1"/>
    <property type="molecule type" value="Genomic_DNA"/>
</dbReference>
<protein>
    <submittedName>
        <fullName evidence="1">Uncharacterized protein</fullName>
    </submittedName>
</protein>
<dbReference type="HOGENOM" id="CLU_3002215_0_0_1"/>
<proteinExistence type="predicted"/>
<dbReference type="AlphaFoldDB" id="U9U8V5"/>
<evidence type="ECO:0000313" key="1">
    <source>
        <dbReference type="EMBL" id="ESA16112.1"/>
    </source>
</evidence>
<name>U9U8V5_RHIID</name>